<sequence length="45" mass="4700">MKRGDGTVDSLGEVSLGQRQTDGTGLVGLNQCSQATPYFLNAADK</sequence>
<accession>A0A382DWM1</accession>
<proteinExistence type="predicted"/>
<evidence type="ECO:0000313" key="2">
    <source>
        <dbReference type="EMBL" id="SVB42798.1"/>
    </source>
</evidence>
<reference evidence="2" key="1">
    <citation type="submission" date="2018-05" db="EMBL/GenBank/DDBJ databases">
        <authorList>
            <person name="Lanie J.A."/>
            <person name="Ng W.-L."/>
            <person name="Kazmierczak K.M."/>
            <person name="Andrzejewski T.M."/>
            <person name="Davidsen T.M."/>
            <person name="Wayne K.J."/>
            <person name="Tettelin H."/>
            <person name="Glass J.I."/>
            <person name="Rusch D."/>
            <person name="Podicherti R."/>
            <person name="Tsui H.-C.T."/>
            <person name="Winkler M.E."/>
        </authorList>
    </citation>
    <scope>NUCLEOTIDE SEQUENCE</scope>
</reference>
<dbReference type="AlphaFoldDB" id="A0A382DWM1"/>
<feature type="non-terminal residue" evidence="2">
    <location>
        <position position="45"/>
    </location>
</feature>
<gene>
    <name evidence="2" type="ORF">METZ01_LOCUS195652</name>
</gene>
<name>A0A382DWM1_9ZZZZ</name>
<feature type="region of interest" description="Disordered" evidence="1">
    <location>
        <begin position="1"/>
        <end position="25"/>
    </location>
</feature>
<protein>
    <submittedName>
        <fullName evidence="2">Uncharacterized protein</fullName>
    </submittedName>
</protein>
<dbReference type="EMBL" id="UINC01041476">
    <property type="protein sequence ID" value="SVB42798.1"/>
    <property type="molecule type" value="Genomic_DNA"/>
</dbReference>
<organism evidence="2">
    <name type="scientific">marine metagenome</name>
    <dbReference type="NCBI Taxonomy" id="408172"/>
    <lineage>
        <taxon>unclassified sequences</taxon>
        <taxon>metagenomes</taxon>
        <taxon>ecological metagenomes</taxon>
    </lineage>
</organism>
<evidence type="ECO:0000256" key="1">
    <source>
        <dbReference type="SAM" id="MobiDB-lite"/>
    </source>
</evidence>